<name>A0ABD2A5A4_VESSQ</name>
<evidence type="ECO:0000313" key="2">
    <source>
        <dbReference type="Proteomes" id="UP001607302"/>
    </source>
</evidence>
<evidence type="ECO:0000313" key="1">
    <source>
        <dbReference type="EMBL" id="KAL2714890.1"/>
    </source>
</evidence>
<dbReference type="Proteomes" id="UP001607302">
    <property type="component" value="Unassembled WGS sequence"/>
</dbReference>
<accession>A0ABD2A5A4</accession>
<protein>
    <submittedName>
        <fullName evidence="1">Uncharacterized protein</fullName>
    </submittedName>
</protein>
<keyword evidence="2" id="KW-1185">Reference proteome</keyword>
<sequence length="160" mass="17866">MQRLNGCGGWSGMVRRREPRSQYSLCLKTCFVRIVDGVAEAPAINPFGNTIRERCVFYVRVSTLTQPSPWCLVHPGQLITIGGVGIGVHRCSADLSPSSISSLEDITSSTRRIANRESRSSRTQLLRASCAFALWPSHSPFYPGFRRTRSRFQQLYSLGL</sequence>
<dbReference type="EMBL" id="JAUDFV010000155">
    <property type="protein sequence ID" value="KAL2714890.1"/>
    <property type="molecule type" value="Genomic_DNA"/>
</dbReference>
<organism evidence="1 2">
    <name type="scientific">Vespula squamosa</name>
    <name type="common">Southern yellow jacket</name>
    <name type="synonym">Wasp</name>
    <dbReference type="NCBI Taxonomy" id="30214"/>
    <lineage>
        <taxon>Eukaryota</taxon>
        <taxon>Metazoa</taxon>
        <taxon>Ecdysozoa</taxon>
        <taxon>Arthropoda</taxon>
        <taxon>Hexapoda</taxon>
        <taxon>Insecta</taxon>
        <taxon>Pterygota</taxon>
        <taxon>Neoptera</taxon>
        <taxon>Endopterygota</taxon>
        <taxon>Hymenoptera</taxon>
        <taxon>Apocrita</taxon>
        <taxon>Aculeata</taxon>
        <taxon>Vespoidea</taxon>
        <taxon>Vespidae</taxon>
        <taxon>Vespinae</taxon>
        <taxon>Vespula</taxon>
    </lineage>
</organism>
<comment type="caution">
    <text evidence="1">The sequence shown here is derived from an EMBL/GenBank/DDBJ whole genome shotgun (WGS) entry which is preliminary data.</text>
</comment>
<dbReference type="AlphaFoldDB" id="A0ABD2A5A4"/>
<gene>
    <name evidence="1" type="ORF">V1478_014588</name>
</gene>
<reference evidence="1 2" key="1">
    <citation type="journal article" date="2024" name="Ann. Entomol. Soc. Am.">
        <title>Genomic analyses of the southern and eastern yellowjacket wasps (Hymenoptera: Vespidae) reveal evolutionary signatures of social life.</title>
        <authorList>
            <person name="Catto M.A."/>
            <person name="Caine P.B."/>
            <person name="Orr S.E."/>
            <person name="Hunt B.G."/>
            <person name="Goodisman M.A.D."/>
        </authorList>
    </citation>
    <scope>NUCLEOTIDE SEQUENCE [LARGE SCALE GENOMIC DNA]</scope>
    <source>
        <strain evidence="1">233</strain>
        <tissue evidence="1">Head and thorax</tissue>
    </source>
</reference>
<proteinExistence type="predicted"/>